<dbReference type="Gene3D" id="3.30.70.1450">
    <property type="entry name" value="Regulator of K+ conductance, C-terminal domain"/>
    <property type="match status" value="1"/>
</dbReference>
<keyword evidence="2" id="KW-0472">Membrane</keyword>
<dbReference type="GO" id="GO:0008324">
    <property type="term" value="F:monoatomic cation transmembrane transporter activity"/>
    <property type="evidence" value="ECO:0007669"/>
    <property type="project" value="InterPro"/>
</dbReference>
<dbReference type="SUPFAM" id="SSF51735">
    <property type="entry name" value="NAD(P)-binding Rossmann-fold domains"/>
    <property type="match status" value="2"/>
</dbReference>
<evidence type="ECO:0000256" key="1">
    <source>
        <dbReference type="SAM" id="MobiDB-lite"/>
    </source>
</evidence>
<evidence type="ECO:0000259" key="3">
    <source>
        <dbReference type="PROSITE" id="PS51201"/>
    </source>
</evidence>
<dbReference type="Pfam" id="PF02254">
    <property type="entry name" value="TrkA_N"/>
    <property type="match status" value="2"/>
</dbReference>
<dbReference type="KEGG" id="nhy:JQS43_20050"/>
<dbReference type="RefSeq" id="WP_239675934.1">
    <property type="nucleotide sequence ID" value="NZ_CP070499.1"/>
</dbReference>
<dbReference type="PANTHER" id="PTHR43833:SF11">
    <property type="entry name" value="VOLTAGE-GATED POTASSIUM CHANNEL KCH"/>
    <property type="match status" value="1"/>
</dbReference>
<feature type="transmembrane region" description="Helical" evidence="2">
    <location>
        <begin position="305"/>
        <end position="327"/>
    </location>
</feature>
<dbReference type="SUPFAM" id="SSF116726">
    <property type="entry name" value="TrkA C-terminal domain-like"/>
    <property type="match status" value="1"/>
</dbReference>
<keyword evidence="2" id="KW-1133">Transmembrane helix</keyword>
<proteinExistence type="predicted"/>
<feature type="domain" description="RCK N-terminal" evidence="3">
    <location>
        <begin position="343"/>
        <end position="464"/>
    </location>
</feature>
<dbReference type="Pfam" id="PF02080">
    <property type="entry name" value="TrkA_C"/>
    <property type="match status" value="1"/>
</dbReference>
<evidence type="ECO:0000259" key="4">
    <source>
        <dbReference type="PROSITE" id="PS51202"/>
    </source>
</evidence>
<dbReference type="PROSITE" id="PS51201">
    <property type="entry name" value="RCK_N"/>
    <property type="match status" value="1"/>
</dbReference>
<dbReference type="InterPro" id="IPR036291">
    <property type="entry name" value="NAD(P)-bd_dom_sf"/>
</dbReference>
<dbReference type="PROSITE" id="PS51202">
    <property type="entry name" value="RCK_C"/>
    <property type="match status" value="1"/>
</dbReference>
<dbReference type="GO" id="GO:0006813">
    <property type="term" value="P:potassium ion transport"/>
    <property type="evidence" value="ECO:0007669"/>
    <property type="project" value="InterPro"/>
</dbReference>
<organism evidence="5 6">
    <name type="scientific">Natronosporangium hydrolyticum</name>
    <dbReference type="NCBI Taxonomy" id="2811111"/>
    <lineage>
        <taxon>Bacteria</taxon>
        <taxon>Bacillati</taxon>
        <taxon>Actinomycetota</taxon>
        <taxon>Actinomycetes</taxon>
        <taxon>Micromonosporales</taxon>
        <taxon>Micromonosporaceae</taxon>
        <taxon>Natronosporangium</taxon>
    </lineage>
</organism>
<feature type="transmembrane region" description="Helical" evidence="2">
    <location>
        <begin position="249"/>
        <end position="270"/>
    </location>
</feature>
<keyword evidence="2" id="KW-0812">Transmembrane</keyword>
<dbReference type="InterPro" id="IPR006037">
    <property type="entry name" value="RCK_C"/>
</dbReference>
<reference evidence="5" key="1">
    <citation type="submission" date="2021-02" db="EMBL/GenBank/DDBJ databases">
        <title>Natrosporangium hydrolyticum gen. nov., sp. nov, a haloalkaliphilic actinobacterium from a soda solonchak soil.</title>
        <authorList>
            <person name="Sorokin D.Y."/>
            <person name="Khijniak T.V."/>
            <person name="Zakharycheva A.P."/>
            <person name="Boueva O.V."/>
            <person name="Ariskina E.V."/>
            <person name="Hahnke R.L."/>
            <person name="Bunk B."/>
            <person name="Sproer C."/>
            <person name="Schumann P."/>
            <person name="Evtushenko L.I."/>
            <person name="Kublanov I.V."/>
        </authorList>
    </citation>
    <scope>NUCLEOTIDE SEQUENCE</scope>
    <source>
        <strain evidence="5">DSM 106523</strain>
    </source>
</reference>
<evidence type="ECO:0000313" key="5">
    <source>
        <dbReference type="EMBL" id="QSB13823.1"/>
    </source>
</evidence>
<feature type="domain" description="RCK C-terminal" evidence="4">
    <location>
        <begin position="482"/>
        <end position="566"/>
    </location>
</feature>
<dbReference type="AlphaFoldDB" id="A0A895YEG6"/>
<protein>
    <submittedName>
        <fullName evidence="5">NAD-binding protein</fullName>
    </submittedName>
</protein>
<feature type="region of interest" description="Disordered" evidence="1">
    <location>
        <begin position="203"/>
        <end position="225"/>
    </location>
</feature>
<dbReference type="Gene3D" id="3.40.50.720">
    <property type="entry name" value="NAD(P)-binding Rossmann-like Domain"/>
    <property type="match status" value="2"/>
</dbReference>
<dbReference type="InterPro" id="IPR003148">
    <property type="entry name" value="RCK_N"/>
</dbReference>
<gene>
    <name evidence="5" type="ORF">JQS43_20050</name>
</gene>
<dbReference type="InterPro" id="IPR036721">
    <property type="entry name" value="RCK_C_sf"/>
</dbReference>
<feature type="compositionally biased region" description="Low complexity" evidence="1">
    <location>
        <begin position="564"/>
        <end position="582"/>
    </location>
</feature>
<dbReference type="InterPro" id="IPR050721">
    <property type="entry name" value="Trk_Ktr_HKT_K-transport"/>
</dbReference>
<evidence type="ECO:0000313" key="6">
    <source>
        <dbReference type="Proteomes" id="UP000662857"/>
    </source>
</evidence>
<dbReference type="Proteomes" id="UP000662857">
    <property type="component" value="Chromosome"/>
</dbReference>
<dbReference type="PANTHER" id="PTHR43833">
    <property type="entry name" value="POTASSIUM CHANNEL PROTEIN 2-RELATED-RELATED"/>
    <property type="match status" value="1"/>
</dbReference>
<feature type="region of interest" description="Disordered" evidence="1">
    <location>
        <begin position="562"/>
        <end position="596"/>
    </location>
</feature>
<keyword evidence="6" id="KW-1185">Reference proteome</keyword>
<accession>A0A895YEG6</accession>
<evidence type="ECO:0000256" key="2">
    <source>
        <dbReference type="SAM" id="Phobius"/>
    </source>
</evidence>
<dbReference type="EMBL" id="CP070499">
    <property type="protein sequence ID" value="QSB13823.1"/>
    <property type="molecule type" value="Genomic_DNA"/>
</dbReference>
<name>A0A895YEG6_9ACTN</name>
<sequence>MTGTRFVVCGDDPLAHSLVDELTSRYGAQVTVILRSRRRNHGPQLAALPRVRIVEAERLDADAFRAAKLGRASGLALVQQDDAGNIHAALRAQELYPGLRLVVRMFNMSLGHSVRRLFRDCAVLSDASMAAPELVAEALGEVAPNFVRLPGRTLYVTRRADVRREDVVCGIAATGPDHPPELLPADDSQADLVLAVANRRHGPARAARTLDEDDGPPVPSPRRHRRNIRRRRRLLALPRALLSLVDSKLELATLALIVIFVGGVVTIGLLDGVTPWQALYTTVIIAADAGDPDLEQGLLRQLTQAAVALAGIAMVPIITATVVNAVVNARLAAAVGRLQSPLTDHLVVIGLGNVGTRVLRMLHDLGHEVVAIDASESARGLRAARELDLPVVIGDATEEETLRLAAVPHCRAVLALSSSDVVNLEAALLAQTMRPGLRVVLRLFDGDFAQRVERAFAMPRSASVSSLAAPAFAAALFEREVIATIPVRRRVLLIAEVPVAAGAALAGTRVAELARAGEVRVIALSHRHELRPRWTPADQTVIAPGDRLIVVTNRTGLSRVLARAGGPPAESSSGSGPPTEGSTADEGSGAGERLGQ</sequence>